<dbReference type="InterPro" id="IPR036291">
    <property type="entry name" value="NAD(P)-bd_dom_sf"/>
</dbReference>
<dbReference type="EMBL" id="BASE01000071">
    <property type="protein sequence ID" value="GAM15001.1"/>
    <property type="molecule type" value="Genomic_DNA"/>
</dbReference>
<dbReference type="Proteomes" id="UP000031014">
    <property type="component" value="Unassembled WGS sequence"/>
</dbReference>
<dbReference type="PRINTS" id="PR00411">
    <property type="entry name" value="PNDRDTASEI"/>
</dbReference>
<dbReference type="Gene3D" id="3.40.50.720">
    <property type="entry name" value="NAD(P)-binding Rossmann-like Domain"/>
    <property type="match status" value="2"/>
</dbReference>
<evidence type="ECO:0000259" key="1">
    <source>
        <dbReference type="Pfam" id="PF02826"/>
    </source>
</evidence>
<accession>A0A0A8XA28</accession>
<dbReference type="EC" id="4.3.3.7" evidence="3"/>
<dbReference type="AlphaFoldDB" id="A0A0A8XA28"/>
<protein>
    <submittedName>
        <fullName evidence="3">Dipicolinate synthase subunit A</fullName>
        <ecNumber evidence="3">4.3.3.7</ecNumber>
    </submittedName>
</protein>
<name>A0A0A8XA28_MESS1</name>
<dbReference type="Pfam" id="PF02826">
    <property type="entry name" value="2-Hacid_dh_C"/>
    <property type="match status" value="1"/>
</dbReference>
<dbReference type="Pfam" id="PF16924">
    <property type="entry name" value="DpaA_N"/>
    <property type="match status" value="1"/>
</dbReference>
<dbReference type="NCBIfam" id="TIGR02853">
    <property type="entry name" value="spore_dpaA"/>
    <property type="match status" value="1"/>
</dbReference>
<feature type="domain" description="Dipicolinate synthase subunit A N-terminal" evidence="2">
    <location>
        <begin position="23"/>
        <end position="140"/>
    </location>
</feature>
<comment type="caution">
    <text evidence="3">The sequence shown here is derived from an EMBL/GenBank/DDBJ whole genome shotgun (WGS) entry which is preliminary data.</text>
</comment>
<keyword evidence="4" id="KW-1185">Reference proteome</keyword>
<feature type="domain" description="D-isomer specific 2-hydroxyacid dehydrogenase NAD-binding" evidence="1">
    <location>
        <begin position="167"/>
        <end position="260"/>
    </location>
</feature>
<proteinExistence type="predicted"/>
<dbReference type="NCBIfam" id="NF006162">
    <property type="entry name" value="PRK08306.1"/>
    <property type="match status" value="1"/>
</dbReference>
<reference evidence="3 4" key="1">
    <citation type="submission" date="2013-06" db="EMBL/GenBank/DDBJ databases">
        <title>Whole genome shotgun sequence of Bacillus selenatarsenatis SF-1.</title>
        <authorList>
            <person name="Kuroda M."/>
            <person name="Sei K."/>
            <person name="Yamashita M."/>
            <person name="Ike M."/>
        </authorList>
    </citation>
    <scope>NUCLEOTIDE SEQUENCE [LARGE SCALE GENOMIC DNA]</scope>
    <source>
        <strain evidence="3 4">SF-1</strain>
    </source>
</reference>
<dbReference type="GO" id="GO:0008840">
    <property type="term" value="F:4-hydroxy-tetrahydrodipicolinate synthase activity"/>
    <property type="evidence" value="ECO:0007669"/>
    <property type="project" value="UniProtKB-EC"/>
</dbReference>
<organism evidence="3 4">
    <name type="scientific">Mesobacillus selenatarsenatis (strain DSM 18680 / JCM 14380 / FERM P-15431 / SF-1)</name>
    <dbReference type="NCBI Taxonomy" id="1321606"/>
    <lineage>
        <taxon>Bacteria</taxon>
        <taxon>Bacillati</taxon>
        <taxon>Bacillota</taxon>
        <taxon>Bacilli</taxon>
        <taxon>Bacillales</taxon>
        <taxon>Bacillaceae</taxon>
        <taxon>Mesobacillus</taxon>
    </lineage>
</organism>
<dbReference type="InterPro" id="IPR006140">
    <property type="entry name" value="D-isomer_DH_NAD-bd"/>
</dbReference>
<evidence type="ECO:0000259" key="2">
    <source>
        <dbReference type="Pfam" id="PF16924"/>
    </source>
</evidence>
<dbReference type="STRING" id="1321606.SAMD00020551_3157"/>
<dbReference type="InterPro" id="IPR031629">
    <property type="entry name" value="DpaA_N"/>
</dbReference>
<gene>
    <name evidence="3" type="ORF">SAMD00020551_3157</name>
</gene>
<evidence type="ECO:0000313" key="3">
    <source>
        <dbReference type="EMBL" id="GAM15001.1"/>
    </source>
</evidence>
<dbReference type="InterPro" id="IPR014215">
    <property type="entry name" value="Dipicolinic_acid_synth_A"/>
</dbReference>
<evidence type="ECO:0000313" key="4">
    <source>
        <dbReference type="Proteomes" id="UP000031014"/>
    </source>
</evidence>
<sequence length="317" mass="34360">MNEIYIPGLMEKKVIVLMLTGMQIAVIGGDARQLEIIRKLTELDAKLSLIGFEQLDHAFTGASKEKIDEVDFSVQDALILPVPGTSMEGQVETIFSNEKVVLIKEMLEKTPGHCTVYSGISNSYLTGITNQANRKLVQLFARDDVAIYNSIPTVEGTIMMAIQHTDFTIHGSKVAVLGLGRVGMSVARTFHALGAKVKVGARKSEHIARITEMGLEPFLLSDIGNAVSDSDICINTIPHQIVTASVISRMPAHTLIIDLASKPGGTDFRYAEKRGIKALLAPGLPGIVAPKTAGQILANVLSQLLMDDFINRKEKEV</sequence>
<dbReference type="SUPFAM" id="SSF51735">
    <property type="entry name" value="NAD(P)-binding Rossmann-fold domains"/>
    <property type="match status" value="1"/>
</dbReference>
<keyword evidence="3" id="KW-0456">Lyase</keyword>